<evidence type="ECO:0000256" key="3">
    <source>
        <dbReference type="ARBA" id="ARBA00022738"/>
    </source>
</evidence>
<protein>
    <submittedName>
        <fullName evidence="6">HEAT repeat domain-containing protein</fullName>
    </submittedName>
</protein>
<name>A0ABR9U412_9NOSO</name>
<comment type="similarity">
    <text evidence="1">Belongs to the CpcE/RpcE/PecE family.</text>
</comment>
<reference evidence="6 7" key="1">
    <citation type="submission" date="2020-10" db="EMBL/GenBank/DDBJ databases">
        <authorList>
            <person name="Castelo-Branco R."/>
            <person name="Eusebio N."/>
            <person name="Adriana R."/>
            <person name="Vieira A."/>
            <person name="Brugerolle De Fraissinette N."/>
            <person name="Rezende De Castro R."/>
            <person name="Schneider M.P."/>
            <person name="Vasconcelos V."/>
            <person name="Leao P.N."/>
        </authorList>
    </citation>
    <scope>NUCLEOTIDE SEQUENCE [LARGE SCALE GENOMIC DNA]</scope>
    <source>
        <strain evidence="6 7">LEGE 07299</strain>
    </source>
</reference>
<dbReference type="Gene3D" id="1.25.10.10">
    <property type="entry name" value="Leucine-rich Repeat Variant"/>
    <property type="match status" value="1"/>
</dbReference>
<proteinExistence type="inferred from homology"/>
<evidence type="ECO:0000256" key="1">
    <source>
        <dbReference type="ARBA" id="ARBA00009299"/>
    </source>
</evidence>
<evidence type="ECO:0000256" key="2">
    <source>
        <dbReference type="ARBA" id="ARBA00022549"/>
    </source>
</evidence>
<dbReference type="RefSeq" id="WP_194047194.1">
    <property type="nucleotide sequence ID" value="NZ_JADEXF010000838.1"/>
</dbReference>
<dbReference type="Proteomes" id="UP000647836">
    <property type="component" value="Unassembled WGS sequence"/>
</dbReference>
<dbReference type="InterPro" id="IPR016024">
    <property type="entry name" value="ARM-type_fold"/>
</dbReference>
<feature type="compositionally biased region" description="Polar residues" evidence="5">
    <location>
        <begin position="7"/>
        <end position="27"/>
    </location>
</feature>
<evidence type="ECO:0000313" key="7">
    <source>
        <dbReference type="Proteomes" id="UP000647836"/>
    </source>
</evidence>
<keyword evidence="4" id="KW-0456">Lyase</keyword>
<accession>A0ABR9U412</accession>
<evidence type="ECO:0000313" key="6">
    <source>
        <dbReference type="EMBL" id="MBE9107404.1"/>
    </source>
</evidence>
<organism evidence="6 7">
    <name type="scientific">Nostoc cf. edaphicum LEGE 07299</name>
    <dbReference type="NCBI Taxonomy" id="2777974"/>
    <lineage>
        <taxon>Bacteria</taxon>
        <taxon>Bacillati</taxon>
        <taxon>Cyanobacteriota</taxon>
        <taxon>Cyanophyceae</taxon>
        <taxon>Nostocales</taxon>
        <taxon>Nostocaceae</taxon>
        <taxon>Nostoc</taxon>
    </lineage>
</organism>
<keyword evidence="7" id="KW-1185">Reference proteome</keyword>
<keyword evidence="3" id="KW-0605">Phycobilisome</keyword>
<evidence type="ECO:0000256" key="5">
    <source>
        <dbReference type="SAM" id="MobiDB-lite"/>
    </source>
</evidence>
<keyword evidence="2" id="KW-0042">Antenna complex</keyword>
<evidence type="ECO:0000256" key="4">
    <source>
        <dbReference type="ARBA" id="ARBA00023239"/>
    </source>
</evidence>
<dbReference type="EMBL" id="JADEXF010000838">
    <property type="protein sequence ID" value="MBE9107404.1"/>
    <property type="molecule type" value="Genomic_DNA"/>
</dbReference>
<feature type="region of interest" description="Disordered" evidence="5">
    <location>
        <begin position="1"/>
        <end position="31"/>
    </location>
</feature>
<dbReference type="Pfam" id="PF13646">
    <property type="entry name" value="HEAT_2"/>
    <property type="match status" value="1"/>
</dbReference>
<dbReference type="InterPro" id="IPR011989">
    <property type="entry name" value="ARM-like"/>
</dbReference>
<dbReference type="SUPFAM" id="SSF48371">
    <property type="entry name" value="ARM repeat"/>
    <property type="match status" value="1"/>
</dbReference>
<comment type="caution">
    <text evidence="6">The sequence shown here is derived from an EMBL/GenBank/DDBJ whole genome shotgun (WGS) entry which is preliminary data.</text>
</comment>
<gene>
    <name evidence="6" type="ORF">IQ229_21470</name>
</gene>
<sequence length="443" mass="49815">MAIDLCNKSNLQRNGESPATQENQPGNGLNELPVVLHTPEQRKVLELAYQSTLSYTEPRYIVGDPAAWASDFGYALDRVSMRLDSRTSEELQRQALSHPDPAMREQALYEYVDRNEADAIELLCQVVEHDANREVRWDALWAIEKLGGIQAIQGLQKFSKDADPEIAEWAKLFVSELQSGDPAFDNRNCRYTPGRTFDETIFLLIHCDLYIRLDETNQLWGKLSLAPQGLARVYGQAHACPNVETRERQLVIAKAISGLHADGSLHIDNYLFRGFTERTRPDRGNFYFESQVQRPFYLSGRADDPSQGVRDALIGFARQGCWYLDNRFKIRGADAIRYVRGRFQGWGYTNVQELAGKSLEDILRPGNGILSTLHDPVTGPLTNVFISGTFKGKLNDWDEDGYIDLNSRNVYSTVSGELDSDMDGIPDESGLSCCPGKPTIHSV</sequence>